<dbReference type="PANTHER" id="PTHR46018:SF2">
    <property type="entry name" value="ZINC PHOSPHODIESTERASE ELAC PROTEIN 1"/>
    <property type="match status" value="1"/>
</dbReference>
<geneLocation type="plastid" evidence="1"/>
<dbReference type="EMBL" id="MH281630">
    <property type="protein sequence ID" value="AYR06556.1"/>
    <property type="molecule type" value="Genomic_DNA"/>
</dbReference>
<protein>
    <submittedName>
        <fullName evidence="1">Uncharacterized protein</fullName>
    </submittedName>
</protein>
<dbReference type="Gene3D" id="3.60.15.10">
    <property type="entry name" value="Ribonuclease Z/Hydroxyacylglutathione hydrolase-like"/>
    <property type="match status" value="1"/>
</dbReference>
<sequence length="230" mass="26324">MEIIRLTQRSLFVRQYQYLNTNFAIKIEKLKQIWLFNCHEGCQHLLARKKLKISQITKIIITELSIRNVSGLLGLLSSLSLSTKMSKLDIYGPPGLINYLIRGRRYSQTSFHYVISIYNIQTGLVVANDFCRLYAFSSTLYASCFQYIILTSEKAGKFNLCKAISYQISAGPLYNKLKLGATFVLPDGTVISGTNFVYRYYLGYKIVFISNHGKRQFCEVESNSQVIICK</sequence>
<keyword evidence="1" id="KW-0934">Plastid</keyword>
<dbReference type="SUPFAM" id="SSF56281">
    <property type="entry name" value="Metallo-hydrolase/oxidoreductase"/>
    <property type="match status" value="1"/>
</dbReference>
<organism evidence="1">
    <name type="scientific">Rhodogorgon sp</name>
    <dbReference type="NCBI Taxonomy" id="2485824"/>
    <lineage>
        <taxon>Eukaryota</taxon>
        <taxon>Rhodophyta</taxon>
        <taxon>Florideophyceae</taxon>
        <taxon>Corallinophycidae</taxon>
        <taxon>Rhodogorgonales</taxon>
        <taxon>Rhodogorgonaceae</taxon>
        <taxon>Rhodogorgon</taxon>
    </lineage>
</organism>
<dbReference type="GO" id="GO:0042781">
    <property type="term" value="F:3'-tRNA processing endoribonuclease activity"/>
    <property type="evidence" value="ECO:0007669"/>
    <property type="project" value="TreeGrafter"/>
</dbReference>
<evidence type="ECO:0000313" key="1">
    <source>
        <dbReference type="EMBL" id="AYR06556.1"/>
    </source>
</evidence>
<name>A0A3G3MI96_9FLOR</name>
<accession>A0A3G3MI96</accession>
<dbReference type="AlphaFoldDB" id="A0A3G3MI96"/>
<dbReference type="InterPro" id="IPR036866">
    <property type="entry name" value="RibonucZ/Hydroxyglut_hydro"/>
</dbReference>
<gene>
    <name evidence="1" type="primary">ycf56</name>
</gene>
<proteinExistence type="predicted"/>
<dbReference type="PANTHER" id="PTHR46018">
    <property type="entry name" value="ZINC PHOSPHODIESTERASE ELAC PROTEIN 1"/>
    <property type="match status" value="1"/>
</dbReference>
<reference evidence="1" key="1">
    <citation type="journal article" date="2018" name="Genome Biol. Evol.">
        <title>Mitochondrial and Plastid Genomes from Coralline Red Algae Provide Insights into the Incongruent Evolutionary Histories of Organelles.</title>
        <authorList>
            <person name="Lee J."/>
            <person name="Song H.J."/>
            <person name="In Park S."/>
            <person name="Lee Y.M."/>
            <person name="Jeong S.Y."/>
            <person name="Oh Cho T."/>
            <person name="Kim J.H."/>
            <person name="Choi H.G."/>
            <person name="Choi C.G."/>
            <person name="Nelson W.A."/>
            <person name="Fredericq S."/>
            <person name="Bhattacharya D."/>
            <person name="Su Yoon H."/>
        </authorList>
    </citation>
    <scope>NUCLEOTIDE SEQUENCE</scope>
</reference>